<dbReference type="PANTHER" id="PTHR43689">
    <property type="entry name" value="HYDROLASE"/>
    <property type="match status" value="1"/>
</dbReference>
<dbReference type="EMBL" id="SZWF01000006">
    <property type="protein sequence ID" value="KAA9394493.1"/>
    <property type="molecule type" value="Genomic_DNA"/>
</dbReference>
<dbReference type="GO" id="GO:0016787">
    <property type="term" value="F:hydrolase activity"/>
    <property type="evidence" value="ECO:0007669"/>
    <property type="project" value="UniProtKB-KW"/>
</dbReference>
<protein>
    <submittedName>
        <fullName evidence="2">Alpha/beta hydrolase</fullName>
    </submittedName>
</protein>
<organism evidence="2 3">
    <name type="scientific">Kocuria coralli</name>
    <dbReference type="NCBI Taxonomy" id="1461025"/>
    <lineage>
        <taxon>Bacteria</taxon>
        <taxon>Bacillati</taxon>
        <taxon>Actinomycetota</taxon>
        <taxon>Actinomycetes</taxon>
        <taxon>Micrococcales</taxon>
        <taxon>Micrococcaceae</taxon>
        <taxon>Kocuria</taxon>
    </lineage>
</organism>
<keyword evidence="2" id="KW-0378">Hydrolase</keyword>
<dbReference type="Proteomes" id="UP000325957">
    <property type="component" value="Unassembled WGS sequence"/>
</dbReference>
<gene>
    <name evidence="2" type="ORF">FCK90_06630</name>
</gene>
<keyword evidence="3" id="KW-1185">Reference proteome</keyword>
<dbReference type="Pfam" id="PF12697">
    <property type="entry name" value="Abhydrolase_6"/>
    <property type="match status" value="1"/>
</dbReference>
<dbReference type="OrthoDB" id="1376138at2"/>
<sequence>MTSNPYAAFLPPERRSAAELDPEESWWSWRGHRVHIARKSRPASPVRLLVIHGAGGHSGALWPMAALLAERGLDIAAVDLPLYGRTASPDPPSVRYEHWVRLLVDLAEAEHDGRPLVLLGASIGGLLAYEVAARSSRVSHVVATCLLDPRDWRARARMTRFGPLGILGGPLSGMARGWLSTAMVPMSRVAKLSKMSRDAALSRLCATDPLGGAAKVPVGFLASYMRYRHAPPEAMTVPVTLVHPGMDAWTPAELSERVLRRIAAPTEVTLLRECGHFPIEEPGLTDLVETVLEVAGRLASNPDDGPG</sequence>
<proteinExistence type="predicted"/>
<dbReference type="RefSeq" id="WP_158033516.1">
    <property type="nucleotide sequence ID" value="NZ_ML708615.1"/>
</dbReference>
<feature type="domain" description="AB hydrolase-1" evidence="1">
    <location>
        <begin position="48"/>
        <end position="282"/>
    </location>
</feature>
<name>A0A5J5KXU3_9MICC</name>
<comment type="caution">
    <text evidence="2">The sequence shown here is derived from an EMBL/GenBank/DDBJ whole genome shotgun (WGS) entry which is preliminary data.</text>
</comment>
<evidence type="ECO:0000313" key="2">
    <source>
        <dbReference type="EMBL" id="KAA9394493.1"/>
    </source>
</evidence>
<evidence type="ECO:0000313" key="3">
    <source>
        <dbReference type="Proteomes" id="UP000325957"/>
    </source>
</evidence>
<dbReference type="AlphaFoldDB" id="A0A5J5KXU3"/>
<reference evidence="2 3" key="1">
    <citation type="submission" date="2019-05" db="EMBL/GenBank/DDBJ databases">
        <title>Kocuria coralli sp. nov., a novel actinobacterium isolated from coral reef seawater.</title>
        <authorList>
            <person name="Li J."/>
        </authorList>
    </citation>
    <scope>NUCLEOTIDE SEQUENCE [LARGE SCALE GENOMIC DNA]</scope>
    <source>
        <strain evidence="2 3">SCSIO 13007</strain>
    </source>
</reference>
<dbReference type="InterPro" id="IPR029058">
    <property type="entry name" value="AB_hydrolase_fold"/>
</dbReference>
<dbReference type="PANTHER" id="PTHR43689:SF8">
    <property type="entry name" value="ALPHA_BETA-HYDROLASES SUPERFAMILY PROTEIN"/>
    <property type="match status" value="1"/>
</dbReference>
<evidence type="ECO:0000259" key="1">
    <source>
        <dbReference type="Pfam" id="PF12697"/>
    </source>
</evidence>
<dbReference type="SUPFAM" id="SSF53474">
    <property type="entry name" value="alpha/beta-Hydrolases"/>
    <property type="match status" value="1"/>
</dbReference>
<dbReference type="InterPro" id="IPR000073">
    <property type="entry name" value="AB_hydrolase_1"/>
</dbReference>
<dbReference type="Gene3D" id="3.40.50.1820">
    <property type="entry name" value="alpha/beta hydrolase"/>
    <property type="match status" value="1"/>
</dbReference>
<accession>A0A5J5KXU3</accession>